<dbReference type="OrthoDB" id="301415at2759"/>
<feature type="non-terminal residue" evidence="1">
    <location>
        <position position="545"/>
    </location>
</feature>
<protein>
    <submittedName>
        <fullName evidence="1">Uncharacterized protein</fullName>
    </submittedName>
</protein>
<evidence type="ECO:0000313" key="2">
    <source>
        <dbReference type="Proteomes" id="UP000076738"/>
    </source>
</evidence>
<gene>
    <name evidence="1" type="ORF">CALVIDRAFT_532011</name>
</gene>
<accession>A0A167FJA9</accession>
<evidence type="ECO:0000313" key="1">
    <source>
        <dbReference type="EMBL" id="KZO89548.1"/>
    </source>
</evidence>
<organism evidence="1 2">
    <name type="scientific">Calocera viscosa (strain TUFC12733)</name>
    <dbReference type="NCBI Taxonomy" id="1330018"/>
    <lineage>
        <taxon>Eukaryota</taxon>
        <taxon>Fungi</taxon>
        <taxon>Dikarya</taxon>
        <taxon>Basidiomycota</taxon>
        <taxon>Agaricomycotina</taxon>
        <taxon>Dacrymycetes</taxon>
        <taxon>Dacrymycetales</taxon>
        <taxon>Dacrymycetaceae</taxon>
        <taxon>Calocera</taxon>
    </lineage>
</organism>
<name>A0A167FJA9_CALVF</name>
<dbReference type="EMBL" id="KV417383">
    <property type="protein sequence ID" value="KZO89548.1"/>
    <property type="molecule type" value="Genomic_DNA"/>
</dbReference>
<dbReference type="AlphaFoldDB" id="A0A167FJA9"/>
<keyword evidence="2" id="KW-1185">Reference proteome</keyword>
<reference evidence="1 2" key="1">
    <citation type="journal article" date="2016" name="Mol. Biol. Evol.">
        <title>Comparative Genomics of Early-Diverging Mushroom-Forming Fungi Provides Insights into the Origins of Lignocellulose Decay Capabilities.</title>
        <authorList>
            <person name="Nagy L.G."/>
            <person name="Riley R."/>
            <person name="Tritt A."/>
            <person name="Adam C."/>
            <person name="Daum C."/>
            <person name="Floudas D."/>
            <person name="Sun H."/>
            <person name="Yadav J.S."/>
            <person name="Pangilinan J."/>
            <person name="Larsson K.H."/>
            <person name="Matsuura K."/>
            <person name="Barry K."/>
            <person name="Labutti K."/>
            <person name="Kuo R."/>
            <person name="Ohm R.A."/>
            <person name="Bhattacharya S.S."/>
            <person name="Shirouzu T."/>
            <person name="Yoshinaga Y."/>
            <person name="Martin F.M."/>
            <person name="Grigoriev I.V."/>
            <person name="Hibbett D.S."/>
        </authorList>
    </citation>
    <scope>NUCLEOTIDE SEQUENCE [LARGE SCALE GENOMIC DNA]</scope>
    <source>
        <strain evidence="1 2">TUFC12733</strain>
    </source>
</reference>
<sequence>MEEISPLVTSWEGGRCSRLSCGIAIPPNGSWRTIAPRDAAGNKLPPQIICSRCFEHYASKEGTVQRQLDPVDEEHAGVGTGSVPPASAIGPRATQRLPRSPVWALGIQPQQWHATPVPFPGIPQPRSQYAAIGSAASHPAGYSANHGMYAHNRQIVKQFASVPTQQYMRVMAGVHYLVEGKKYTRQLRVHLSPAVIPCDSQLTHIQNIFEMLNSVPANLHPALLKQLIYHELYRSIQHDTYGFQFQLTDFELFGQGRTSLEKKPNEAPLYSQCFREVKKHGVSTTVFVSNTRVEANLVMKSEVWDRVQAWIAQAEEQQNELAVAVVLLGKRLQEELQEAGSPLVTPRPTKRQAVEVIELSASPGGEIERALLESDHNKVSSTKQPASSFNTRGVFLPIAVDDFFEIVKKKKRLHIDYDKHGCDAKLYMDELASSMLGKPGTFKTAHPAELTLLEFPSSWKDIPVQPFRVSYRTPVAAKRHFFRDKPRGKRLHHPIAKENQFLETEGSVLYWASSIHNLSNQFVRNYLDEHPNSAASKLQIPETRM</sequence>
<dbReference type="Proteomes" id="UP000076738">
    <property type="component" value="Unassembled WGS sequence"/>
</dbReference>
<proteinExistence type="predicted"/>